<evidence type="ECO:0000256" key="1">
    <source>
        <dbReference type="SAM" id="MobiDB-lite"/>
    </source>
</evidence>
<accession>A0A6B0UST6</accession>
<dbReference type="EMBL" id="GIFC01010511">
    <property type="protein sequence ID" value="MXU92594.1"/>
    <property type="molecule type" value="Transcribed_RNA"/>
</dbReference>
<evidence type="ECO:0000313" key="2">
    <source>
        <dbReference type="EMBL" id="MXU92594.1"/>
    </source>
</evidence>
<reference evidence="2" key="1">
    <citation type="submission" date="2019-12" db="EMBL/GenBank/DDBJ databases">
        <title>An insight into the sialome of adult female Ixodes ricinus ticks feeding for 6 days.</title>
        <authorList>
            <person name="Perner J."/>
            <person name="Ribeiro J.M.C."/>
        </authorList>
    </citation>
    <scope>NUCLEOTIDE SEQUENCE</scope>
    <source>
        <strain evidence="2">Semi-engorged</strain>
        <tissue evidence="2">Salivary glands</tissue>
    </source>
</reference>
<sequence>MALAMTKWVPFSSQLPWHWKLLSLLWGLQSKRSSSRSAPAQPELSWDRWGQSWSGPEGASQASRGSWGPSSRKVPASGHRERSGSAPGCSLSRVTSSALLESKWLLLHASLWSLLERPSCISTMCEALRYSLMHR</sequence>
<dbReference type="AlphaFoldDB" id="A0A6B0UST6"/>
<protein>
    <submittedName>
        <fullName evidence="2">Putative secreted protein</fullName>
    </submittedName>
</protein>
<feature type="region of interest" description="Disordered" evidence="1">
    <location>
        <begin position="34"/>
        <end position="91"/>
    </location>
</feature>
<name>A0A6B0UST6_IXORI</name>
<organism evidence="2">
    <name type="scientific">Ixodes ricinus</name>
    <name type="common">Common tick</name>
    <name type="synonym">Acarus ricinus</name>
    <dbReference type="NCBI Taxonomy" id="34613"/>
    <lineage>
        <taxon>Eukaryota</taxon>
        <taxon>Metazoa</taxon>
        <taxon>Ecdysozoa</taxon>
        <taxon>Arthropoda</taxon>
        <taxon>Chelicerata</taxon>
        <taxon>Arachnida</taxon>
        <taxon>Acari</taxon>
        <taxon>Parasitiformes</taxon>
        <taxon>Ixodida</taxon>
        <taxon>Ixodoidea</taxon>
        <taxon>Ixodidae</taxon>
        <taxon>Ixodinae</taxon>
        <taxon>Ixodes</taxon>
    </lineage>
</organism>
<proteinExistence type="predicted"/>